<dbReference type="SUPFAM" id="SSF53098">
    <property type="entry name" value="Ribonuclease H-like"/>
    <property type="match status" value="1"/>
</dbReference>
<evidence type="ECO:0000313" key="3">
    <source>
        <dbReference type="Proteomes" id="UP000789901"/>
    </source>
</evidence>
<dbReference type="InterPro" id="IPR012337">
    <property type="entry name" value="RNaseH-like_sf"/>
</dbReference>
<gene>
    <name evidence="2" type="ORF">GMARGA_LOCUS29387</name>
</gene>
<dbReference type="Pfam" id="PF04937">
    <property type="entry name" value="DUF659"/>
    <property type="match status" value="1"/>
</dbReference>
<evidence type="ECO:0000259" key="1">
    <source>
        <dbReference type="Pfam" id="PF04937"/>
    </source>
</evidence>
<organism evidence="2 3">
    <name type="scientific">Gigaspora margarita</name>
    <dbReference type="NCBI Taxonomy" id="4874"/>
    <lineage>
        <taxon>Eukaryota</taxon>
        <taxon>Fungi</taxon>
        <taxon>Fungi incertae sedis</taxon>
        <taxon>Mucoromycota</taxon>
        <taxon>Glomeromycotina</taxon>
        <taxon>Glomeromycetes</taxon>
        <taxon>Diversisporales</taxon>
        <taxon>Gigasporaceae</taxon>
        <taxon>Gigaspora</taxon>
    </lineage>
</organism>
<dbReference type="EMBL" id="CAJVQB010039434">
    <property type="protein sequence ID" value="CAG8827376.1"/>
    <property type="molecule type" value="Genomic_DNA"/>
</dbReference>
<reference evidence="2 3" key="1">
    <citation type="submission" date="2021-06" db="EMBL/GenBank/DDBJ databases">
        <authorList>
            <person name="Kallberg Y."/>
            <person name="Tangrot J."/>
            <person name="Rosling A."/>
        </authorList>
    </citation>
    <scope>NUCLEOTIDE SEQUENCE [LARGE SCALE GENOMIC DNA]</scope>
    <source>
        <strain evidence="2 3">120-4 pot B 10/14</strain>
    </source>
</reference>
<accession>A0ABN7WDJ4</accession>
<proteinExistence type="predicted"/>
<dbReference type="Proteomes" id="UP000789901">
    <property type="component" value="Unassembled WGS sequence"/>
</dbReference>
<protein>
    <submittedName>
        <fullName evidence="2">19236_t:CDS:1</fullName>
    </submittedName>
</protein>
<name>A0ABN7WDJ4_GIGMA</name>
<sequence>MSNNSDNDSIATNDCSVSSIKKNLVVGLKEKYGAFIMLVKKLENTIPCSNYPQDKQKYWQDKIENRDNNYRRTSKTKRQISTCSVNTNHLDSLSTSHQNSLDHAVLKAWVGSILQLNSAYHPPGWTTLSGRILDEEIIKVNKEVSKILKKNDNLTLTLDRWSSPQGSSIYNYIITMVDHKEYLVALKDYSNKSNTGEFLASEINTIIMLEKFAAIVTDSGSNCRGAHRITNHDYPHVLDLRCIAHLINLIAEDFKISGYITRFFNKSHLSNRLIDDEIRAMKIKRIQTNYEYILTNELVKNTINNDNFFINCHYINQIIQPVKICIGRLEARTATLADCYINILKLAAAIYQLPKVNPFKLQITKIYNIRYEELNHKAYLLTGNYWKALGYDEAKCIDLFIKFRKFIHYGDSYKVEFNSQSESPLTW</sequence>
<comment type="caution">
    <text evidence="2">The sequence shown here is derived from an EMBL/GenBank/DDBJ whole genome shotgun (WGS) entry which is preliminary data.</text>
</comment>
<evidence type="ECO:0000313" key="2">
    <source>
        <dbReference type="EMBL" id="CAG8827376.1"/>
    </source>
</evidence>
<dbReference type="InterPro" id="IPR007021">
    <property type="entry name" value="DUF659"/>
</dbReference>
<feature type="domain" description="DUF659" evidence="1">
    <location>
        <begin position="126"/>
        <end position="261"/>
    </location>
</feature>
<keyword evidence="3" id="KW-1185">Reference proteome</keyword>